<feature type="compositionally biased region" description="Basic and acidic residues" evidence="1">
    <location>
        <begin position="1"/>
        <end position="11"/>
    </location>
</feature>
<comment type="caution">
    <text evidence="2">The sequence shown here is derived from an EMBL/GenBank/DDBJ whole genome shotgun (WGS) entry which is preliminary data.</text>
</comment>
<dbReference type="AlphaFoldDB" id="A0A2A2DH04"/>
<feature type="region of interest" description="Disordered" evidence="1">
    <location>
        <begin position="1"/>
        <end position="33"/>
    </location>
</feature>
<organism evidence="2 3">
    <name type="scientific">Streptomyces albireticuli</name>
    <dbReference type="NCBI Taxonomy" id="1940"/>
    <lineage>
        <taxon>Bacteria</taxon>
        <taxon>Bacillati</taxon>
        <taxon>Actinomycetota</taxon>
        <taxon>Actinomycetes</taxon>
        <taxon>Kitasatosporales</taxon>
        <taxon>Streptomycetaceae</taxon>
        <taxon>Streptomyces</taxon>
    </lineage>
</organism>
<gene>
    <name evidence="2" type="ORF">CK936_01805</name>
</gene>
<dbReference type="Proteomes" id="UP000218944">
    <property type="component" value="Unassembled WGS sequence"/>
</dbReference>
<keyword evidence="3" id="KW-1185">Reference proteome</keyword>
<sequence length="95" mass="10023">MRVVDTRDGGMGRRTNKVGATGHPTHGAGTGYRSGVLVVERATGLMGVTQPRTTDGIRVMPLDGGEPWTVQGTAGLRLATEQERAKLGLGPRRVD</sequence>
<evidence type="ECO:0000256" key="1">
    <source>
        <dbReference type="SAM" id="MobiDB-lite"/>
    </source>
</evidence>
<accession>A0A2A2DH04</accession>
<dbReference type="EMBL" id="NSJV01000037">
    <property type="protein sequence ID" value="PAU50590.1"/>
    <property type="molecule type" value="Genomic_DNA"/>
</dbReference>
<name>A0A2A2DH04_9ACTN</name>
<evidence type="ECO:0000313" key="3">
    <source>
        <dbReference type="Proteomes" id="UP000218944"/>
    </source>
</evidence>
<reference evidence="2 3" key="1">
    <citation type="submission" date="2017-08" db="EMBL/GenBank/DDBJ databases">
        <title>Genome sequence of Streptomyces albireticuli NRRL B-1670.</title>
        <authorList>
            <person name="Graham D.E."/>
            <person name="Mahan K.M."/>
            <person name="Klingeman D.M."/>
            <person name="Hettich R.L."/>
            <person name="Parry R.J."/>
            <person name="Spain J.C."/>
        </authorList>
    </citation>
    <scope>NUCLEOTIDE SEQUENCE [LARGE SCALE GENOMIC DNA]</scope>
    <source>
        <strain evidence="2 3">NRRL B-1670</strain>
    </source>
</reference>
<protein>
    <submittedName>
        <fullName evidence="2">Uncharacterized protein</fullName>
    </submittedName>
</protein>
<evidence type="ECO:0000313" key="2">
    <source>
        <dbReference type="EMBL" id="PAU50590.1"/>
    </source>
</evidence>
<proteinExistence type="predicted"/>